<feature type="transmembrane region" description="Helical" evidence="7">
    <location>
        <begin position="33"/>
        <end position="53"/>
    </location>
</feature>
<evidence type="ECO:0000256" key="5">
    <source>
        <dbReference type="ARBA" id="ARBA00022989"/>
    </source>
</evidence>
<dbReference type="NCBIfam" id="TIGR00786">
    <property type="entry name" value="dctM"/>
    <property type="match status" value="1"/>
</dbReference>
<evidence type="ECO:0000256" key="7">
    <source>
        <dbReference type="RuleBase" id="RU369079"/>
    </source>
</evidence>
<comment type="function">
    <text evidence="7">Part of the tripartite ATP-independent periplasmic (TRAP) transport system.</text>
</comment>
<comment type="caution">
    <text evidence="9">The sequence shown here is derived from an EMBL/GenBank/DDBJ whole genome shotgun (WGS) entry which is preliminary data.</text>
</comment>
<reference evidence="9 10" key="1">
    <citation type="submission" date="2015-09" db="EMBL/GenBank/DDBJ databases">
        <authorList>
            <person name="Jackson K.R."/>
            <person name="Lunt B.L."/>
            <person name="Fisher J.N.B."/>
            <person name="Gardner A.V."/>
            <person name="Bailey M.E."/>
            <person name="Deus L.M."/>
            <person name="Earl A.S."/>
            <person name="Gibby P.D."/>
            <person name="Hartmann K.A."/>
            <person name="Liu J.E."/>
            <person name="Manci A.M."/>
            <person name="Nielsen D.A."/>
            <person name="Solomon M.B."/>
            <person name="Breakwell D.P."/>
            <person name="Burnett S.H."/>
            <person name="Grose J.H."/>
        </authorList>
    </citation>
    <scope>NUCLEOTIDE SEQUENCE [LARGE SCALE GENOMIC DNA]</scope>
    <source>
        <strain evidence="9 10">16</strain>
    </source>
</reference>
<feature type="transmembrane region" description="Helical" evidence="7">
    <location>
        <begin position="60"/>
        <end position="80"/>
    </location>
</feature>
<dbReference type="Proteomes" id="UP000048984">
    <property type="component" value="Unassembled WGS sequence"/>
</dbReference>
<sequence>MSDVTIGFIGAVAMLAAIFLGAPIMVALTTVGFLGLTVLTGFAPALTVLGTLYFETVNSFHFSVIPMFLLMGFFAMQAGIGNDLFDACTKWLGRLPGGLAVATTGAAAAFGAASGSSVGSAMLFTKLALPEMASRGYNKGFAAACIAIAGTLAVLIPPSALMVVYGILTNSSIGELLIAGIIPGIVFATLIGLTILVVSMIKPAYAPRFRERFTLREMLWSLRLIAPLFTVIVVMIGGLYGGYFTPTEGGGIGALVTFLMAVVRNRGIDIKALSKTLLDTVTLTAMIFAIIIGGLLFARFLALSGVSDEIKDILSNSGLSVWTVLFLVTIIYLIFGMLMDAPSLLAISLPITHPVMMGLGFDPLWFGVYVIVLAEIGAITPPVGMNCFVVKGAAGNLVTLEEIFRGLWPFIGTCALMLLLLVLFPQMALYLPQSMR</sequence>
<comment type="subunit">
    <text evidence="7">The complex comprises the extracytoplasmic solute receptor protein and the two transmembrane proteins.</text>
</comment>
<keyword evidence="7" id="KW-0813">Transport</keyword>
<dbReference type="STRING" id="665126.ABB55_24440"/>
<dbReference type="PANTHER" id="PTHR33362:SF5">
    <property type="entry name" value="C4-DICARBOXYLATE TRAP TRANSPORTER LARGE PERMEASE PROTEIN DCTM"/>
    <property type="match status" value="1"/>
</dbReference>
<feature type="transmembrane region" description="Helical" evidence="7">
    <location>
        <begin position="321"/>
        <end position="347"/>
    </location>
</feature>
<organism evidence="9 10">
    <name type="scientific">Prosthecodimorpha hirschii</name>
    <dbReference type="NCBI Taxonomy" id="665126"/>
    <lineage>
        <taxon>Bacteria</taxon>
        <taxon>Pseudomonadati</taxon>
        <taxon>Pseudomonadota</taxon>
        <taxon>Alphaproteobacteria</taxon>
        <taxon>Hyphomicrobiales</taxon>
        <taxon>Ancalomicrobiaceae</taxon>
        <taxon>Prosthecodimorpha</taxon>
    </lineage>
</organism>
<dbReference type="AlphaFoldDB" id="A0A0P6W769"/>
<dbReference type="PANTHER" id="PTHR33362">
    <property type="entry name" value="SIALIC ACID TRAP TRANSPORTER PERMEASE PROTEIN SIAT-RELATED"/>
    <property type="match status" value="1"/>
</dbReference>
<comment type="similarity">
    <text evidence="7">Belongs to the TRAP transporter large permease family.</text>
</comment>
<gene>
    <name evidence="9" type="ORF">ABB55_24440</name>
</gene>
<feature type="transmembrane region" description="Helical" evidence="7">
    <location>
        <begin position="177"/>
        <end position="201"/>
    </location>
</feature>
<keyword evidence="10" id="KW-1185">Reference proteome</keyword>
<evidence type="ECO:0000259" key="8">
    <source>
        <dbReference type="Pfam" id="PF06808"/>
    </source>
</evidence>
<dbReference type="RefSeq" id="WP_054361152.1">
    <property type="nucleotide sequence ID" value="NZ_LJYW01000001.1"/>
</dbReference>
<evidence type="ECO:0000256" key="4">
    <source>
        <dbReference type="ARBA" id="ARBA00022692"/>
    </source>
</evidence>
<keyword evidence="2" id="KW-1003">Cell membrane</keyword>
<reference evidence="9 10" key="2">
    <citation type="submission" date="2015-10" db="EMBL/GenBank/DDBJ databases">
        <title>Draft Genome Sequence of Prosthecomicrobium hirschii ATCC 27832.</title>
        <authorList>
            <person name="Daniel J."/>
            <person name="Givan S.A."/>
            <person name="Brun Y.V."/>
            <person name="Brown P.J."/>
        </authorList>
    </citation>
    <scope>NUCLEOTIDE SEQUENCE [LARGE SCALE GENOMIC DNA]</scope>
    <source>
        <strain evidence="9 10">16</strain>
    </source>
</reference>
<dbReference type="GO" id="GO:0005886">
    <property type="term" value="C:plasma membrane"/>
    <property type="evidence" value="ECO:0007669"/>
    <property type="project" value="UniProtKB-SubCell"/>
</dbReference>
<keyword evidence="6 7" id="KW-0472">Membrane</keyword>
<keyword evidence="5 7" id="KW-1133">Transmembrane helix</keyword>
<dbReference type="PIRSF" id="PIRSF006066">
    <property type="entry name" value="HI0050"/>
    <property type="match status" value="1"/>
</dbReference>
<proteinExistence type="inferred from homology"/>
<feature type="domain" description="TRAP C4-dicarboxylate transport system permease DctM subunit" evidence="8">
    <location>
        <begin position="12"/>
        <end position="427"/>
    </location>
</feature>
<feature type="transmembrane region" description="Helical" evidence="7">
    <location>
        <begin position="277"/>
        <end position="301"/>
    </location>
</feature>
<feature type="transmembrane region" description="Helical" evidence="7">
    <location>
        <begin position="222"/>
        <end position="243"/>
    </location>
</feature>
<feature type="transmembrane region" description="Helical" evidence="7">
    <location>
        <begin position="7"/>
        <end position="27"/>
    </location>
</feature>
<feature type="transmembrane region" description="Helical" evidence="7">
    <location>
        <begin position="359"/>
        <end position="379"/>
    </location>
</feature>
<dbReference type="InterPro" id="IPR004681">
    <property type="entry name" value="TRAP_DctM"/>
</dbReference>
<keyword evidence="3 7" id="KW-0997">Cell inner membrane</keyword>
<feature type="transmembrane region" description="Helical" evidence="7">
    <location>
        <begin position="141"/>
        <end position="165"/>
    </location>
</feature>
<evidence type="ECO:0000256" key="2">
    <source>
        <dbReference type="ARBA" id="ARBA00022475"/>
    </source>
</evidence>
<dbReference type="EMBL" id="LJYW01000001">
    <property type="protein sequence ID" value="KPL54986.1"/>
    <property type="molecule type" value="Genomic_DNA"/>
</dbReference>
<evidence type="ECO:0000256" key="6">
    <source>
        <dbReference type="ARBA" id="ARBA00023136"/>
    </source>
</evidence>
<comment type="subcellular location">
    <subcellularLocation>
        <location evidence="1 7">Cell inner membrane</location>
        <topology evidence="1 7">Multi-pass membrane protein</topology>
    </subcellularLocation>
</comment>
<evidence type="ECO:0000313" key="10">
    <source>
        <dbReference type="Proteomes" id="UP000048984"/>
    </source>
</evidence>
<feature type="transmembrane region" description="Helical" evidence="7">
    <location>
        <begin position="407"/>
        <end position="431"/>
    </location>
</feature>
<evidence type="ECO:0000313" key="9">
    <source>
        <dbReference type="EMBL" id="KPL54986.1"/>
    </source>
</evidence>
<protein>
    <recommendedName>
        <fullName evidence="7">TRAP transporter large permease protein</fullName>
    </recommendedName>
</protein>
<keyword evidence="4 7" id="KW-0812">Transmembrane</keyword>
<accession>A0A0P6W769</accession>
<dbReference type="Pfam" id="PF06808">
    <property type="entry name" value="DctM"/>
    <property type="match status" value="1"/>
</dbReference>
<dbReference type="InterPro" id="IPR010656">
    <property type="entry name" value="DctM"/>
</dbReference>
<feature type="transmembrane region" description="Helical" evidence="7">
    <location>
        <begin position="100"/>
        <end position="129"/>
    </location>
</feature>
<dbReference type="GO" id="GO:0022857">
    <property type="term" value="F:transmembrane transporter activity"/>
    <property type="evidence" value="ECO:0007669"/>
    <property type="project" value="UniProtKB-UniRule"/>
</dbReference>
<name>A0A0P6W769_9HYPH</name>
<evidence type="ECO:0000256" key="1">
    <source>
        <dbReference type="ARBA" id="ARBA00004429"/>
    </source>
</evidence>
<feature type="transmembrane region" description="Helical" evidence="7">
    <location>
        <begin position="249"/>
        <end position="265"/>
    </location>
</feature>
<evidence type="ECO:0000256" key="3">
    <source>
        <dbReference type="ARBA" id="ARBA00022519"/>
    </source>
</evidence>